<dbReference type="EMBL" id="BFAA01046973">
    <property type="protein sequence ID" value="GCB83699.1"/>
    <property type="molecule type" value="Genomic_DNA"/>
</dbReference>
<protein>
    <submittedName>
        <fullName evidence="3">Uncharacterized protein</fullName>
    </submittedName>
</protein>
<proteinExistence type="predicted"/>
<dbReference type="STRING" id="75743.A0A401QE75"/>
<dbReference type="AlphaFoldDB" id="A0A401QE75"/>
<keyword evidence="2" id="KW-1133">Transmembrane helix</keyword>
<keyword evidence="2" id="KW-0812">Transmembrane</keyword>
<dbReference type="InterPro" id="IPR022227">
    <property type="entry name" value="DUF3754"/>
</dbReference>
<keyword evidence="1" id="KW-0597">Phosphoprotein</keyword>
<dbReference type="PANTHER" id="PTHR16095:SF10">
    <property type="entry name" value="TRANSMEMBRANE PROTEIN 143"/>
    <property type="match status" value="1"/>
</dbReference>
<dbReference type="GO" id="GO:0005739">
    <property type="term" value="C:mitochondrion"/>
    <property type="evidence" value="ECO:0007669"/>
    <property type="project" value="TreeGrafter"/>
</dbReference>
<accession>A0A401QE75</accession>
<feature type="non-terminal residue" evidence="3">
    <location>
        <position position="194"/>
    </location>
</feature>
<dbReference type="Pfam" id="PF12576">
    <property type="entry name" value="DUF3754"/>
    <property type="match status" value="1"/>
</dbReference>
<evidence type="ECO:0000256" key="2">
    <source>
        <dbReference type="SAM" id="Phobius"/>
    </source>
</evidence>
<evidence type="ECO:0000313" key="3">
    <source>
        <dbReference type="EMBL" id="GCB83699.1"/>
    </source>
</evidence>
<keyword evidence="2" id="KW-0472">Membrane</keyword>
<evidence type="ECO:0000313" key="4">
    <source>
        <dbReference type="Proteomes" id="UP000288216"/>
    </source>
</evidence>
<name>A0A401QE75_SCYTO</name>
<organism evidence="3 4">
    <name type="scientific">Scyliorhinus torazame</name>
    <name type="common">Cloudy catshark</name>
    <name type="synonym">Catulus torazame</name>
    <dbReference type="NCBI Taxonomy" id="75743"/>
    <lineage>
        <taxon>Eukaryota</taxon>
        <taxon>Metazoa</taxon>
        <taxon>Chordata</taxon>
        <taxon>Craniata</taxon>
        <taxon>Vertebrata</taxon>
        <taxon>Chondrichthyes</taxon>
        <taxon>Elasmobranchii</taxon>
        <taxon>Galeomorphii</taxon>
        <taxon>Galeoidea</taxon>
        <taxon>Carcharhiniformes</taxon>
        <taxon>Scyliorhinidae</taxon>
        <taxon>Scyliorhinus</taxon>
    </lineage>
</organism>
<comment type="caution">
    <text evidence="3">The sequence shown here is derived from an EMBL/GenBank/DDBJ whole genome shotgun (WGS) entry which is preliminary data.</text>
</comment>
<sequence length="194" mass="22321">MAARLTNARLVLKCFKDIPLENLEHLLPAVQMRITLTDRTFLYFTLLSGGSALFANMTVLGYYSLKVDFLLVLLLFGMLMAHRRHRLFQHKRDLHALEHANMLYNKSTSNSGELLVSLVRRAQQEHIKEIMLAHTFRLLLCQLPDTRRDHSEEMAALLSSKVSGWLKECSGLLILFNGARALEHLCSFERRQSQ</sequence>
<evidence type="ECO:0000256" key="1">
    <source>
        <dbReference type="ARBA" id="ARBA00022553"/>
    </source>
</evidence>
<dbReference type="Proteomes" id="UP000288216">
    <property type="component" value="Unassembled WGS sequence"/>
</dbReference>
<dbReference type="PANTHER" id="PTHR16095">
    <property type="entry name" value="TRANSMEMBRANE PROTEIN 143 FAMILY MEMBER"/>
    <property type="match status" value="1"/>
</dbReference>
<keyword evidence="4" id="KW-1185">Reference proteome</keyword>
<reference evidence="3 4" key="1">
    <citation type="journal article" date="2018" name="Nat. Ecol. Evol.">
        <title>Shark genomes provide insights into elasmobranch evolution and the origin of vertebrates.</title>
        <authorList>
            <person name="Hara Y"/>
            <person name="Yamaguchi K"/>
            <person name="Onimaru K"/>
            <person name="Kadota M"/>
            <person name="Koyanagi M"/>
            <person name="Keeley SD"/>
            <person name="Tatsumi K"/>
            <person name="Tanaka K"/>
            <person name="Motone F"/>
            <person name="Kageyama Y"/>
            <person name="Nozu R"/>
            <person name="Adachi N"/>
            <person name="Nishimura O"/>
            <person name="Nakagawa R"/>
            <person name="Tanegashima C"/>
            <person name="Kiyatake I"/>
            <person name="Matsumoto R"/>
            <person name="Murakumo K"/>
            <person name="Nishida K"/>
            <person name="Terakita A"/>
            <person name="Kuratani S"/>
            <person name="Sato K"/>
            <person name="Hyodo S Kuraku.S."/>
        </authorList>
    </citation>
    <scope>NUCLEOTIDE SEQUENCE [LARGE SCALE GENOMIC DNA]</scope>
</reference>
<gene>
    <name evidence="3" type="ORF">scyTo_0024449</name>
</gene>
<dbReference type="OMA" id="HANMLYN"/>
<dbReference type="OrthoDB" id="2020015at2759"/>
<feature type="transmembrane region" description="Helical" evidence="2">
    <location>
        <begin position="41"/>
        <end position="59"/>
    </location>
</feature>